<evidence type="ECO:0000256" key="5">
    <source>
        <dbReference type="ARBA" id="ARBA00023136"/>
    </source>
</evidence>
<dbReference type="GO" id="GO:0055085">
    <property type="term" value="P:transmembrane transport"/>
    <property type="evidence" value="ECO:0007669"/>
    <property type="project" value="InterPro"/>
</dbReference>
<protein>
    <submittedName>
        <fullName evidence="8">Citrate transporter</fullName>
    </submittedName>
</protein>
<feature type="transmembrane region" description="Helical" evidence="6">
    <location>
        <begin position="163"/>
        <end position="185"/>
    </location>
</feature>
<gene>
    <name evidence="8" type="ORF">H6X83_09905</name>
</gene>
<evidence type="ECO:0000256" key="1">
    <source>
        <dbReference type="ARBA" id="ARBA00004141"/>
    </source>
</evidence>
<reference evidence="8 9" key="1">
    <citation type="submission" date="2020-08" db="EMBL/GenBank/DDBJ databases">
        <authorList>
            <person name="Ren C."/>
            <person name="Gu Y."/>
            <person name="Xu Y."/>
        </authorList>
    </citation>
    <scope>NUCLEOTIDE SEQUENCE [LARGE SCALE GENOMIC DNA]</scope>
    <source>
        <strain evidence="8 9">LBM18003</strain>
    </source>
</reference>
<dbReference type="PANTHER" id="PTHR43568">
    <property type="entry name" value="P PROTEIN"/>
    <property type="match status" value="1"/>
</dbReference>
<dbReference type="Proteomes" id="UP000516046">
    <property type="component" value="Chromosome"/>
</dbReference>
<accession>A0A7G9WEZ7</accession>
<evidence type="ECO:0000256" key="6">
    <source>
        <dbReference type="SAM" id="Phobius"/>
    </source>
</evidence>
<dbReference type="AlphaFoldDB" id="A0A7G9WEZ7"/>
<keyword evidence="2" id="KW-0813">Transport</keyword>
<dbReference type="InterPro" id="IPR004680">
    <property type="entry name" value="Cit_transptr-like_dom"/>
</dbReference>
<sequence>MKNLLAAAAARFRQEPVLCLFGAAAVVTMFFVPPSPSYFGYIDLRVLCLLFCLMVVVAGFQECGLFHVLARGLLTREKHLHAVLLTLVLLPFFSSMLITNDVALLTFVPFTFLILDLTGQQAYKIRTVVLQTIAANLGSMATPVGNPQNLYLYNQYGISAGSFFSSVLPIAAVSLLVLVLFSVCVKNTTLRFSLPQAQTNANFKMLILLAVLFLLCLLSVFRILHYAVLFAAVLTSLLVFDRSLLKRADYGLLLTFVCFFIFAGNIGQIAPVRQALTAVLTKNTLLTAVGLSQFISNVPAVVLLSGFTKNWHGLLLGVDIGGLGTPVASLASLISLKLYIKQKDARPARFLLWFMAANLLMLCLLLIFTSLL</sequence>
<feature type="transmembrane region" description="Helical" evidence="6">
    <location>
        <begin position="82"/>
        <end position="115"/>
    </location>
</feature>
<dbReference type="KEGG" id="caml:H6X83_09905"/>
<dbReference type="PANTHER" id="PTHR43568:SF1">
    <property type="entry name" value="P PROTEIN"/>
    <property type="match status" value="1"/>
</dbReference>
<feature type="domain" description="Citrate transporter-like" evidence="7">
    <location>
        <begin position="15"/>
        <end position="304"/>
    </location>
</feature>
<feature type="transmembrane region" description="Helical" evidence="6">
    <location>
        <begin position="284"/>
        <end position="307"/>
    </location>
</feature>
<feature type="transmembrane region" description="Helical" evidence="6">
    <location>
        <begin position="206"/>
        <end position="239"/>
    </location>
</feature>
<dbReference type="RefSeq" id="WP_212506327.1">
    <property type="nucleotide sequence ID" value="NZ_CP060696.1"/>
</dbReference>
<feature type="transmembrane region" description="Helical" evidence="6">
    <location>
        <begin position="313"/>
        <end position="338"/>
    </location>
</feature>
<dbReference type="GO" id="GO:0016020">
    <property type="term" value="C:membrane"/>
    <property type="evidence" value="ECO:0007669"/>
    <property type="project" value="UniProtKB-SubCell"/>
</dbReference>
<keyword evidence="3 6" id="KW-0812">Transmembrane</keyword>
<dbReference type="InterPro" id="IPR051475">
    <property type="entry name" value="Diverse_Ion_Transporter"/>
</dbReference>
<dbReference type="Pfam" id="PF03600">
    <property type="entry name" value="CitMHS"/>
    <property type="match status" value="1"/>
</dbReference>
<organism evidence="8 9">
    <name type="scientific">Caproicibacterium amylolyticum</name>
    <dbReference type="NCBI Taxonomy" id="2766537"/>
    <lineage>
        <taxon>Bacteria</taxon>
        <taxon>Bacillati</taxon>
        <taxon>Bacillota</taxon>
        <taxon>Clostridia</taxon>
        <taxon>Eubacteriales</taxon>
        <taxon>Oscillospiraceae</taxon>
        <taxon>Caproicibacterium</taxon>
    </lineage>
</organism>
<proteinExistence type="predicted"/>
<evidence type="ECO:0000256" key="3">
    <source>
        <dbReference type="ARBA" id="ARBA00022692"/>
    </source>
</evidence>
<feature type="transmembrane region" description="Helical" evidence="6">
    <location>
        <begin position="251"/>
        <end position="272"/>
    </location>
</feature>
<evidence type="ECO:0000256" key="2">
    <source>
        <dbReference type="ARBA" id="ARBA00022448"/>
    </source>
</evidence>
<feature type="transmembrane region" description="Helical" evidence="6">
    <location>
        <begin position="44"/>
        <end position="70"/>
    </location>
</feature>
<comment type="subcellular location">
    <subcellularLocation>
        <location evidence="1">Membrane</location>
        <topology evidence="1">Multi-pass membrane protein</topology>
    </subcellularLocation>
</comment>
<feature type="transmembrane region" description="Helical" evidence="6">
    <location>
        <begin position="350"/>
        <end position="371"/>
    </location>
</feature>
<feature type="transmembrane region" description="Helical" evidence="6">
    <location>
        <begin position="12"/>
        <end position="32"/>
    </location>
</feature>
<evidence type="ECO:0000313" key="9">
    <source>
        <dbReference type="Proteomes" id="UP000516046"/>
    </source>
</evidence>
<keyword evidence="5 6" id="KW-0472">Membrane</keyword>
<evidence type="ECO:0000313" key="8">
    <source>
        <dbReference type="EMBL" id="QNO17259.1"/>
    </source>
</evidence>
<dbReference type="EMBL" id="CP060696">
    <property type="protein sequence ID" value="QNO17259.1"/>
    <property type="molecule type" value="Genomic_DNA"/>
</dbReference>
<evidence type="ECO:0000259" key="7">
    <source>
        <dbReference type="Pfam" id="PF03600"/>
    </source>
</evidence>
<keyword evidence="4 6" id="KW-1133">Transmembrane helix</keyword>
<keyword evidence="9" id="KW-1185">Reference proteome</keyword>
<evidence type="ECO:0000256" key="4">
    <source>
        <dbReference type="ARBA" id="ARBA00022989"/>
    </source>
</evidence>
<name>A0A7G9WEZ7_9FIRM</name>